<evidence type="ECO:0000313" key="1">
    <source>
        <dbReference type="EMBL" id="PIY71936.1"/>
    </source>
</evidence>
<sequence>MKTPIALFIFNRPELTKKVFKIIQKVKPQTMFVISDGPRIEKEMDIVDKTRKIIEQIDWKCDVIKKYSNTNLGCRISVSLGLDWVFSQVEEAIILEDDCIPDLSFFPYCEELLQKYKQNTRIMMISGNNFISYKTQFSYDFSYHSLIWGWATWKRAWRAYSDAEKSGLSYISRNKQALYRIMSSTRINAIEKTLNGSIDTWDFIWQLALLMNNGLCIFPEENLVRNIGFGKEATHTKLKTFHTKLDTKPIAFPIKHPMHITANLDFENKISKTYSISFTLIDLFKQFFR</sequence>
<dbReference type="InterPro" id="IPR029044">
    <property type="entry name" value="Nucleotide-diphossugar_trans"/>
</dbReference>
<dbReference type="AlphaFoldDB" id="A0A2M7QIY4"/>
<dbReference type="SUPFAM" id="SSF53448">
    <property type="entry name" value="Nucleotide-diphospho-sugar transferases"/>
    <property type="match status" value="1"/>
</dbReference>
<name>A0A2M7QIY4_9BACT</name>
<proteinExistence type="predicted"/>
<gene>
    <name evidence="1" type="ORF">COY87_03605</name>
</gene>
<accession>A0A2M7QIY4</accession>
<dbReference type="Gene3D" id="3.90.550.10">
    <property type="entry name" value="Spore Coat Polysaccharide Biosynthesis Protein SpsA, Chain A"/>
    <property type="match status" value="1"/>
</dbReference>
<dbReference type="EMBL" id="PFLI01000119">
    <property type="protein sequence ID" value="PIY71936.1"/>
    <property type="molecule type" value="Genomic_DNA"/>
</dbReference>
<evidence type="ECO:0000313" key="2">
    <source>
        <dbReference type="Proteomes" id="UP000229401"/>
    </source>
</evidence>
<dbReference type="Proteomes" id="UP000229401">
    <property type="component" value="Unassembled WGS sequence"/>
</dbReference>
<protein>
    <submittedName>
        <fullName evidence="1">Hemolytic protein HlpA-like protein</fullName>
    </submittedName>
</protein>
<organism evidence="1 2">
    <name type="scientific">Candidatus Roizmanbacteria bacterium CG_4_10_14_0_8_um_filter_33_9</name>
    <dbReference type="NCBI Taxonomy" id="1974826"/>
    <lineage>
        <taxon>Bacteria</taxon>
        <taxon>Candidatus Roizmaniibacteriota</taxon>
    </lineage>
</organism>
<comment type="caution">
    <text evidence="1">The sequence shown here is derived from an EMBL/GenBank/DDBJ whole genome shotgun (WGS) entry which is preliminary data.</text>
</comment>
<reference evidence="2" key="1">
    <citation type="submission" date="2017-09" db="EMBL/GenBank/DDBJ databases">
        <title>Depth-based differentiation of microbial function through sediment-hosted aquifers and enrichment of novel symbionts in the deep terrestrial subsurface.</title>
        <authorList>
            <person name="Probst A.J."/>
            <person name="Ladd B."/>
            <person name="Jarett J.K."/>
            <person name="Geller-Mcgrath D.E."/>
            <person name="Sieber C.M.K."/>
            <person name="Emerson J.B."/>
            <person name="Anantharaman K."/>
            <person name="Thomas B.C."/>
            <person name="Malmstrom R."/>
            <person name="Stieglmeier M."/>
            <person name="Klingl A."/>
            <person name="Woyke T."/>
            <person name="Ryan C.M."/>
            <person name="Banfield J.F."/>
        </authorList>
    </citation>
    <scope>NUCLEOTIDE SEQUENCE [LARGE SCALE GENOMIC DNA]</scope>
</reference>